<comment type="caution">
    <text evidence="1">The sequence shown here is derived from an EMBL/GenBank/DDBJ whole genome shotgun (WGS) entry which is preliminary data.</text>
</comment>
<gene>
    <name evidence="1" type="ORF">RUMHYD_03769</name>
</gene>
<organism evidence="1 2">
    <name type="scientific">Blautia hydrogenotrophica (strain DSM 10507 / JCM 14656 / S5a33)</name>
    <name type="common">Ruminococcus hydrogenotrophicus</name>
    <dbReference type="NCBI Taxonomy" id="476272"/>
    <lineage>
        <taxon>Bacteria</taxon>
        <taxon>Bacillati</taxon>
        <taxon>Bacillota</taxon>
        <taxon>Clostridia</taxon>
        <taxon>Lachnospirales</taxon>
        <taxon>Lachnospiraceae</taxon>
        <taxon>Blautia</taxon>
    </lineage>
</organism>
<dbReference type="PATRIC" id="fig|476272.21.peg.451"/>
<sequence>MLKYKKQGYEKELSKNRRLFFCNSKDLVTLMCKSFFLLHKYSAKDTQVTIRQFTAKWCCSGAQSGMRPTKIEGKGKLKWARPLYFK</sequence>
<dbReference type="Proteomes" id="UP000003100">
    <property type="component" value="Unassembled WGS sequence"/>
</dbReference>
<protein>
    <submittedName>
        <fullName evidence="1">Uncharacterized protein</fullName>
    </submittedName>
</protein>
<dbReference type="EMBL" id="ACBZ01000200">
    <property type="protein sequence ID" value="EEG47379.1"/>
    <property type="molecule type" value="Genomic_DNA"/>
</dbReference>
<dbReference type="AlphaFoldDB" id="C0CS79"/>
<dbReference type="HOGENOM" id="CLU_2491623_0_0_9"/>
<proteinExistence type="predicted"/>
<accession>C0CS79</accession>
<evidence type="ECO:0000313" key="2">
    <source>
        <dbReference type="Proteomes" id="UP000003100"/>
    </source>
</evidence>
<evidence type="ECO:0000313" key="1">
    <source>
        <dbReference type="EMBL" id="EEG47379.1"/>
    </source>
</evidence>
<reference evidence="1 2" key="2">
    <citation type="submission" date="2009-02" db="EMBL/GenBank/DDBJ databases">
        <title>Draft genome sequence of Blautia hydrogenotrophica DSM 10507 (Ruminococcus hydrogenotrophicus DSM 10507).</title>
        <authorList>
            <person name="Sudarsanam P."/>
            <person name="Ley R."/>
            <person name="Guruge J."/>
            <person name="Turnbaugh P.J."/>
            <person name="Mahowald M."/>
            <person name="Liep D."/>
            <person name="Gordon J."/>
        </authorList>
    </citation>
    <scope>NUCLEOTIDE SEQUENCE [LARGE SCALE GENOMIC DNA]</scope>
    <source>
        <strain evidence="2">DSM 10507 / JCM 14656 / S5a33</strain>
    </source>
</reference>
<keyword evidence="2" id="KW-1185">Reference proteome</keyword>
<name>C0CS79_BLAHS</name>
<reference evidence="1 2" key="1">
    <citation type="submission" date="2009-01" db="EMBL/GenBank/DDBJ databases">
        <authorList>
            <person name="Fulton L."/>
            <person name="Clifton S."/>
            <person name="Fulton B."/>
            <person name="Xu J."/>
            <person name="Minx P."/>
            <person name="Pepin K.H."/>
            <person name="Johnson M."/>
            <person name="Bhonagiri V."/>
            <person name="Nash W.E."/>
            <person name="Mardis E.R."/>
            <person name="Wilson R.K."/>
        </authorList>
    </citation>
    <scope>NUCLEOTIDE SEQUENCE [LARGE SCALE GENOMIC DNA]</scope>
    <source>
        <strain evidence="2">DSM 10507 / JCM 14656 / S5a33</strain>
    </source>
</reference>